<keyword evidence="2 5" id="KW-0812">Transmembrane</keyword>
<dbReference type="InterPro" id="IPR014205">
    <property type="entry name" value="Spore_YtaF"/>
</dbReference>
<dbReference type="NCBIfam" id="TIGR02840">
    <property type="entry name" value="spore_YtaF"/>
    <property type="match status" value="1"/>
</dbReference>
<evidence type="ECO:0000256" key="5">
    <source>
        <dbReference type="SAM" id="Phobius"/>
    </source>
</evidence>
<feature type="transmembrane region" description="Helical" evidence="5">
    <location>
        <begin position="163"/>
        <end position="180"/>
    </location>
</feature>
<feature type="transmembrane region" description="Helical" evidence="5">
    <location>
        <begin position="192"/>
        <end position="210"/>
    </location>
</feature>
<dbReference type="Proteomes" id="UP000181997">
    <property type="component" value="Unassembled WGS sequence"/>
</dbReference>
<evidence type="ECO:0000313" key="7">
    <source>
        <dbReference type="Proteomes" id="UP000181997"/>
    </source>
</evidence>
<evidence type="ECO:0000256" key="3">
    <source>
        <dbReference type="ARBA" id="ARBA00022989"/>
    </source>
</evidence>
<dbReference type="OrthoDB" id="1679205at2"/>
<evidence type="ECO:0000313" key="6">
    <source>
        <dbReference type="EMBL" id="SCB92247.1"/>
    </source>
</evidence>
<accession>A0A0V8HNJ5</accession>
<dbReference type="InterPro" id="IPR003810">
    <property type="entry name" value="Mntp/YtaF"/>
</dbReference>
<evidence type="ECO:0000256" key="2">
    <source>
        <dbReference type="ARBA" id="ARBA00022692"/>
    </source>
</evidence>
<dbReference type="PANTHER" id="PTHR35529:SF2">
    <property type="entry name" value="SPORULATION PROTEIN YTAF-RELATED"/>
    <property type="match status" value="1"/>
</dbReference>
<feature type="transmembrane region" description="Helical" evidence="5">
    <location>
        <begin position="68"/>
        <end position="87"/>
    </location>
</feature>
<dbReference type="PANTHER" id="PTHR35529">
    <property type="entry name" value="MANGANESE EFFLUX PUMP MNTP-RELATED"/>
    <property type="match status" value="1"/>
</dbReference>
<feature type="transmembrane region" description="Helical" evidence="5">
    <location>
        <begin position="137"/>
        <end position="157"/>
    </location>
</feature>
<name>A0A0V8HNJ5_9BACI</name>
<organism evidence="6 7">
    <name type="scientific">[Bacillus] enclensis</name>
    <dbReference type="NCBI Taxonomy" id="1402860"/>
    <lineage>
        <taxon>Bacteria</taxon>
        <taxon>Bacillati</taxon>
        <taxon>Bacillota</taxon>
        <taxon>Bacilli</taxon>
        <taxon>Bacillales</taxon>
        <taxon>Bacillaceae</taxon>
        <taxon>Rossellomorea</taxon>
    </lineage>
</organism>
<dbReference type="Pfam" id="PF02659">
    <property type="entry name" value="Mntp"/>
    <property type="match status" value="2"/>
</dbReference>
<feature type="transmembrane region" description="Helical" evidence="5">
    <location>
        <begin position="6"/>
        <end position="27"/>
    </location>
</feature>
<dbReference type="AlphaFoldDB" id="A0A0V8HNJ5"/>
<feature type="transmembrane region" description="Helical" evidence="5">
    <location>
        <begin position="39"/>
        <end position="62"/>
    </location>
</feature>
<keyword evidence="7" id="KW-1185">Reference proteome</keyword>
<proteinExistence type="predicted"/>
<sequence length="212" mass="22632">MTQTISLLLLAFAVSLDSLGTGLTYGLRKVKIPVKSISIISICSASSLLAAMLVGGAVQSFITAEWAGRIGGLILVVIGAVVLYQFFRPEKETDLRASEEKTLINFEIKSIGLVIQILRRPLTADFDRSGTITGIEAFMLGIALSLDAFGAGIGAALLNFSPLLLAAAIMCMSFVFLSTGLKMGQSLSHLKWIQRVAFLPGVLLILIGILRF</sequence>
<keyword evidence="3 5" id="KW-1133">Transmembrane helix</keyword>
<reference evidence="7" key="1">
    <citation type="submission" date="2016-08" db="EMBL/GenBank/DDBJ databases">
        <authorList>
            <person name="Varghese N."/>
            <person name="Submissions Spin"/>
        </authorList>
    </citation>
    <scope>NUCLEOTIDE SEQUENCE [LARGE SCALE GENOMIC DNA]</scope>
    <source>
        <strain evidence="7">SGD-1123</strain>
    </source>
</reference>
<evidence type="ECO:0000256" key="1">
    <source>
        <dbReference type="ARBA" id="ARBA00022475"/>
    </source>
</evidence>
<gene>
    <name evidence="6" type="ORF">GA0061094_1428</name>
</gene>
<keyword evidence="1" id="KW-1003">Cell membrane</keyword>
<evidence type="ECO:0000256" key="4">
    <source>
        <dbReference type="ARBA" id="ARBA00023136"/>
    </source>
</evidence>
<protein>
    <submittedName>
        <fullName evidence="6">Putative sporulation protein YtaF</fullName>
    </submittedName>
</protein>
<dbReference type="EMBL" id="FMAU01000001">
    <property type="protein sequence ID" value="SCB92247.1"/>
    <property type="molecule type" value="Genomic_DNA"/>
</dbReference>
<dbReference type="RefSeq" id="WP_058297947.1">
    <property type="nucleotide sequence ID" value="NZ_FMAU01000001.1"/>
</dbReference>
<keyword evidence="4 5" id="KW-0472">Membrane</keyword>